<feature type="transmembrane region" description="Helical" evidence="1">
    <location>
        <begin position="169"/>
        <end position="187"/>
    </location>
</feature>
<evidence type="ECO:0000313" key="2">
    <source>
        <dbReference type="EMBL" id="QOI50425.1"/>
    </source>
</evidence>
<keyword evidence="1" id="KW-0472">Membrane</keyword>
<dbReference type="EMBL" id="CP043893">
    <property type="protein sequence ID" value="QOI50425.1"/>
    <property type="molecule type" value="Genomic_DNA"/>
</dbReference>
<dbReference type="Proteomes" id="UP000663255">
    <property type="component" value="Chromosome 1"/>
</dbReference>
<feature type="transmembrane region" description="Helical" evidence="1">
    <location>
        <begin position="121"/>
        <end position="140"/>
    </location>
</feature>
<keyword evidence="1" id="KW-1133">Transmembrane helix</keyword>
<feature type="transmembrane region" description="Helical" evidence="1">
    <location>
        <begin position="15"/>
        <end position="34"/>
    </location>
</feature>
<evidence type="ECO:0000256" key="1">
    <source>
        <dbReference type="SAM" id="Phobius"/>
    </source>
</evidence>
<reference evidence="2" key="1">
    <citation type="submission" date="2019-09" db="EMBL/GenBank/DDBJ databases">
        <title>Comparative Genomics of Leptospira interrogans Reveals Genome Plasticity - A Common Adaptive Strategy for Survival in Various Hosts.</title>
        <authorList>
            <person name="Ramli S.R."/>
            <person name="Bunk B."/>
            <person name="Goris M."/>
            <person name="Bhuju S."/>
            <person name="Jarek M."/>
            <person name="Sproer C."/>
            <person name="Mustakim S."/>
            <person name="Strommenger B."/>
            <person name="Pessler F."/>
        </authorList>
    </citation>
    <scope>NUCLEOTIDE SEQUENCE</scope>
    <source>
        <strain evidence="2">1489</strain>
    </source>
</reference>
<evidence type="ECO:0000313" key="3">
    <source>
        <dbReference type="Proteomes" id="UP000663255"/>
    </source>
</evidence>
<keyword evidence="1" id="KW-0812">Transmembrane</keyword>
<proteinExistence type="predicted"/>
<protein>
    <recommendedName>
        <fullName evidence="4">Lipoprotein</fullName>
    </recommendedName>
</protein>
<dbReference type="PROSITE" id="PS51257">
    <property type="entry name" value="PROKAR_LIPOPROTEIN"/>
    <property type="match status" value="1"/>
</dbReference>
<accession>A0AAP9WIP5</accession>
<gene>
    <name evidence="2" type="ORF">Lepto1489_08200</name>
</gene>
<name>A0AAP9WIP5_LEPIR</name>
<organism evidence="2 3">
    <name type="scientific">Leptospira interrogans serovar Bataviae</name>
    <dbReference type="NCBI Taxonomy" id="312175"/>
    <lineage>
        <taxon>Bacteria</taxon>
        <taxon>Pseudomonadati</taxon>
        <taxon>Spirochaetota</taxon>
        <taxon>Spirochaetia</taxon>
        <taxon>Leptospirales</taxon>
        <taxon>Leptospiraceae</taxon>
        <taxon>Leptospira</taxon>
    </lineage>
</organism>
<sequence>MYLKKTNIQIFSKKIFFFLVIILSLSFFSCALVFEKINEPKKMDFSMNSKKLPSIQCEINVSYKLNKNWNNDNNGKVLYNEKKYLNSIPNSINNSELANVWNPNLSSQPDYSCHIQIDQNASFYGTIFGMIFPSLTLLIIPGIKPMRDYITVDFYDVKGKEMRRKTKEISYRVYASIFFVLTIWYDYEIKREKLYTSLLTQIFKEFFTELSEPRKN</sequence>
<dbReference type="AlphaFoldDB" id="A0AAP9WIP5"/>
<dbReference type="RefSeq" id="WP_002108794.1">
    <property type="nucleotide sequence ID" value="NZ_CP043893.1"/>
</dbReference>
<evidence type="ECO:0008006" key="4">
    <source>
        <dbReference type="Google" id="ProtNLM"/>
    </source>
</evidence>